<keyword evidence="2" id="KW-1185">Reference proteome</keyword>
<reference evidence="1" key="1">
    <citation type="submission" date="2021-08" db="EMBL/GenBank/DDBJ databases">
        <authorList>
            <person name="Zhang H."/>
            <person name="Xu M."/>
            <person name="Yu Z."/>
            <person name="Yang L."/>
            <person name="Cai Y."/>
        </authorList>
    </citation>
    <scope>NUCLEOTIDE SEQUENCE</scope>
    <source>
        <strain evidence="1">CHL1</strain>
    </source>
</reference>
<gene>
    <name evidence="1" type="ORF">K6K41_07815</name>
</gene>
<dbReference type="RefSeq" id="WP_261404626.1">
    <property type="nucleotide sequence ID" value="NZ_CP081869.1"/>
</dbReference>
<protein>
    <submittedName>
        <fullName evidence="1">Uncharacterized protein</fullName>
    </submittedName>
</protein>
<dbReference type="KEGG" id="cmet:K6K41_07815"/>
<sequence>MDRKELNHCRVCGFNQHEPWGPDGTEPTYDICSCCGVEFGYEDCTVEGVKAYRAEWLAKGATWFQPKEKPTDWDLDEQMKSVPDRFKDTLVGS</sequence>
<dbReference type="EMBL" id="CP081869">
    <property type="protein sequence ID" value="QZO01361.1"/>
    <property type="molecule type" value="Genomic_DNA"/>
</dbReference>
<evidence type="ECO:0000313" key="2">
    <source>
        <dbReference type="Proteomes" id="UP000825701"/>
    </source>
</evidence>
<dbReference type="Proteomes" id="UP000825701">
    <property type="component" value="Chromosome"/>
</dbReference>
<proteinExistence type="predicted"/>
<organism evidence="1 2">
    <name type="scientific">Chenggangzhangella methanolivorans</name>
    <dbReference type="NCBI Taxonomy" id="1437009"/>
    <lineage>
        <taxon>Bacteria</taxon>
        <taxon>Pseudomonadati</taxon>
        <taxon>Pseudomonadota</taxon>
        <taxon>Alphaproteobacteria</taxon>
        <taxon>Hyphomicrobiales</taxon>
        <taxon>Methylopilaceae</taxon>
        <taxon>Chenggangzhangella</taxon>
    </lineage>
</organism>
<accession>A0A9E6RAU4</accession>
<evidence type="ECO:0000313" key="1">
    <source>
        <dbReference type="EMBL" id="QZO01361.1"/>
    </source>
</evidence>
<name>A0A9E6RAU4_9HYPH</name>
<dbReference type="AlphaFoldDB" id="A0A9E6RAU4"/>